<comment type="subcellular location">
    <subcellularLocation>
        <location evidence="1">Membrane</location>
    </subcellularLocation>
</comment>
<dbReference type="OrthoDB" id="342281at2759"/>
<keyword evidence="5" id="KW-0175">Coiled coil</keyword>
<evidence type="ECO:0000256" key="1">
    <source>
        <dbReference type="ARBA" id="ARBA00004370"/>
    </source>
</evidence>
<keyword evidence="3" id="KW-1133">Transmembrane helix</keyword>
<evidence type="ECO:0000256" key="4">
    <source>
        <dbReference type="ARBA" id="ARBA00023136"/>
    </source>
</evidence>
<dbReference type="AlphaFoldDB" id="A0A550CI40"/>
<dbReference type="STRING" id="97359.A0A550CI40"/>
<feature type="domain" description="SUN" evidence="7">
    <location>
        <begin position="592"/>
        <end position="790"/>
    </location>
</feature>
<comment type="caution">
    <text evidence="8">The sequence shown here is derived from an EMBL/GenBank/DDBJ whole genome shotgun (WGS) entry which is preliminary data.</text>
</comment>
<keyword evidence="9" id="KW-1185">Reference proteome</keyword>
<dbReference type="EMBL" id="VDMD01000007">
    <property type="protein sequence ID" value="TRM64424.1"/>
    <property type="molecule type" value="Genomic_DNA"/>
</dbReference>
<keyword evidence="2" id="KW-0812">Transmembrane</keyword>
<feature type="compositionally biased region" description="Low complexity" evidence="6">
    <location>
        <begin position="291"/>
        <end position="302"/>
    </location>
</feature>
<dbReference type="Proteomes" id="UP000320762">
    <property type="component" value="Unassembled WGS sequence"/>
</dbReference>
<dbReference type="GO" id="GO:0043495">
    <property type="term" value="F:protein-membrane adaptor activity"/>
    <property type="evidence" value="ECO:0007669"/>
    <property type="project" value="TreeGrafter"/>
</dbReference>
<feature type="compositionally biased region" description="Polar residues" evidence="6">
    <location>
        <begin position="90"/>
        <end position="102"/>
    </location>
</feature>
<gene>
    <name evidence="8" type="ORF">BD626DRAFT_252286</name>
</gene>
<feature type="compositionally biased region" description="Low complexity" evidence="6">
    <location>
        <begin position="26"/>
        <end position="38"/>
    </location>
</feature>
<evidence type="ECO:0000313" key="8">
    <source>
        <dbReference type="EMBL" id="TRM64424.1"/>
    </source>
</evidence>
<dbReference type="GO" id="GO:0016020">
    <property type="term" value="C:membrane"/>
    <property type="evidence" value="ECO:0007669"/>
    <property type="project" value="UniProtKB-SubCell"/>
</dbReference>
<evidence type="ECO:0000256" key="3">
    <source>
        <dbReference type="ARBA" id="ARBA00022989"/>
    </source>
</evidence>
<evidence type="ECO:0000256" key="2">
    <source>
        <dbReference type="ARBA" id="ARBA00022692"/>
    </source>
</evidence>
<feature type="region of interest" description="Disordered" evidence="6">
    <location>
        <begin position="1"/>
        <end position="51"/>
    </location>
</feature>
<evidence type="ECO:0000256" key="6">
    <source>
        <dbReference type="SAM" id="MobiDB-lite"/>
    </source>
</evidence>
<evidence type="ECO:0000256" key="5">
    <source>
        <dbReference type="SAM" id="Coils"/>
    </source>
</evidence>
<dbReference type="Pfam" id="PF07738">
    <property type="entry name" value="Sad1_UNC"/>
    <property type="match status" value="2"/>
</dbReference>
<evidence type="ECO:0000259" key="7">
    <source>
        <dbReference type="PROSITE" id="PS51469"/>
    </source>
</evidence>
<feature type="compositionally biased region" description="Acidic residues" evidence="6">
    <location>
        <begin position="210"/>
        <end position="219"/>
    </location>
</feature>
<dbReference type="PANTHER" id="PTHR12911:SF8">
    <property type="entry name" value="KLAROID PROTEIN-RELATED"/>
    <property type="match status" value="1"/>
</dbReference>
<reference evidence="8 9" key="1">
    <citation type="journal article" date="2019" name="New Phytol.">
        <title>Comparative genomics reveals unique wood-decay strategies and fruiting body development in the Schizophyllaceae.</title>
        <authorList>
            <person name="Almasi E."/>
            <person name="Sahu N."/>
            <person name="Krizsan K."/>
            <person name="Balint B."/>
            <person name="Kovacs G.M."/>
            <person name="Kiss B."/>
            <person name="Cseklye J."/>
            <person name="Drula E."/>
            <person name="Henrissat B."/>
            <person name="Nagy I."/>
            <person name="Chovatia M."/>
            <person name="Adam C."/>
            <person name="LaButti K."/>
            <person name="Lipzen A."/>
            <person name="Riley R."/>
            <person name="Grigoriev I.V."/>
            <person name="Nagy L.G."/>
        </authorList>
    </citation>
    <scope>NUCLEOTIDE SEQUENCE [LARGE SCALE GENOMIC DNA]</scope>
    <source>
        <strain evidence="8 9">NL-1724</strain>
    </source>
</reference>
<organism evidence="8 9">
    <name type="scientific">Schizophyllum amplum</name>
    <dbReference type="NCBI Taxonomy" id="97359"/>
    <lineage>
        <taxon>Eukaryota</taxon>
        <taxon>Fungi</taxon>
        <taxon>Dikarya</taxon>
        <taxon>Basidiomycota</taxon>
        <taxon>Agaricomycotina</taxon>
        <taxon>Agaricomycetes</taxon>
        <taxon>Agaricomycetidae</taxon>
        <taxon>Agaricales</taxon>
        <taxon>Schizophyllaceae</taxon>
        <taxon>Schizophyllum</taxon>
    </lineage>
</organism>
<keyword evidence="4" id="KW-0472">Membrane</keyword>
<feature type="region of interest" description="Disordered" evidence="6">
    <location>
        <begin position="70"/>
        <end position="313"/>
    </location>
</feature>
<feature type="compositionally biased region" description="Polar residues" evidence="6">
    <location>
        <begin position="121"/>
        <end position="132"/>
    </location>
</feature>
<sequence>MSFAGTPLGQGRRLDHDTFLNKPQAKARPPAAGYAYPANGSRSPPKLNPEKWAYKDTSVNVANAFHQAAEDMNPNQSWAAGPSRAAAVPRSTSVEYENQAQNAGVRRMAPPPSRFGKPASRDQSNSTLQPSERSFAREKSPFEQVADTIQQNVLAPLSYVVRQREPEPDSTSYEYSMEEREYQATKRQTHRRNRISTDNKAYKPSTSDLEASDEDFDDEDRSRRKKKKKKEAMGGPLTTLPVVGHDKRRKRKKKNIVTGEDEESEPEADQQPQHTSGPPPRQPSRAPSHVPSRAPSMPRAPSHQPPDTSVEELEAGVRSLDSIAEMDESMLPDPTAEEDDYIPSRGRGGTIFSVILGKFARYTGVPFVWLGRIVGTLADLIIRICRKTWLAGPLPLLVLGLALALYNGSDILGSLFHRRYVPPSTAPADISELSNRLLSIESALLAMADREEVNRKLRSLETRVDSADTRVGHAESSLRVLTGSDLQNIRREVQELGAKLTAEMEREHSAPAPSTEDEEARARLRALEDRVGGVEGGVKEAIDTSKKAAAAPSWWKKQTGSGPSVDAVRDAVARLYAGDMLEKADHALRSGGGAIVPTLTSPSLHQSLNKPPSLWSWMAGGHGDVEARKPTMALTPGVQPGECWPFAAGEGRLGVKLRLPARIDEVTIDHVASTVAYDLRSAPRDMEVWGLVDGADNMAKYEALSAARAEDEAEAAFAAMLFRLSQGTYMRIAEFTYDIDAGRYSQTFAVAEDVREQGMDFGIIMLRVLNNWGHPGHTCLYRFRVHGDTAVVFEPPVAGDDEGDETAP</sequence>
<dbReference type="Gene3D" id="2.60.120.260">
    <property type="entry name" value="Galactose-binding domain-like"/>
    <property type="match status" value="1"/>
</dbReference>
<proteinExistence type="predicted"/>
<name>A0A550CI40_9AGAR</name>
<evidence type="ECO:0000313" key="9">
    <source>
        <dbReference type="Proteomes" id="UP000320762"/>
    </source>
</evidence>
<dbReference type="InterPro" id="IPR012919">
    <property type="entry name" value="SUN_dom"/>
</dbReference>
<protein>
    <recommendedName>
        <fullName evidence="7">SUN domain-containing protein</fullName>
    </recommendedName>
</protein>
<dbReference type="PANTHER" id="PTHR12911">
    <property type="entry name" value="SAD1/UNC-84-LIKE PROTEIN-RELATED"/>
    <property type="match status" value="1"/>
</dbReference>
<feature type="coiled-coil region" evidence="5">
    <location>
        <begin position="450"/>
        <end position="506"/>
    </location>
</feature>
<dbReference type="InterPro" id="IPR045119">
    <property type="entry name" value="SUN1-5"/>
</dbReference>
<dbReference type="GO" id="GO:0005635">
    <property type="term" value="C:nuclear envelope"/>
    <property type="evidence" value="ECO:0007669"/>
    <property type="project" value="TreeGrafter"/>
</dbReference>
<dbReference type="PROSITE" id="PS51469">
    <property type="entry name" value="SUN"/>
    <property type="match status" value="1"/>
</dbReference>
<feature type="compositionally biased region" description="Basic residues" evidence="6">
    <location>
        <begin position="246"/>
        <end position="255"/>
    </location>
</feature>
<feature type="compositionally biased region" description="Acidic residues" evidence="6">
    <location>
        <begin position="259"/>
        <end position="268"/>
    </location>
</feature>
<accession>A0A550CI40</accession>